<name>A0A8H8DH37_9FUNG</name>
<evidence type="ECO:0000256" key="1">
    <source>
        <dbReference type="SAM" id="MobiDB-lite"/>
    </source>
</evidence>
<protein>
    <submittedName>
        <fullName evidence="2">Uncharacterized protein</fullName>
    </submittedName>
</protein>
<feature type="non-terminal residue" evidence="2">
    <location>
        <position position="135"/>
    </location>
</feature>
<feature type="compositionally biased region" description="Low complexity" evidence="1">
    <location>
        <begin position="16"/>
        <end position="34"/>
    </location>
</feature>
<dbReference type="Proteomes" id="UP000673691">
    <property type="component" value="Unassembled WGS sequence"/>
</dbReference>
<dbReference type="OrthoDB" id="10253254at2759"/>
<sequence>MKKAPRGGLLFRNDLTPSSSARPSFTSTPRRPTTGITASWANATPRVTPTTYAEAPPSPTGEETTQDFADWEAEQKQVDRDWYDVDESGAFDDEHNPFADYMDVEYLQKKEDVLKKQQLQKKMSARAQQYHQDNE</sequence>
<feature type="compositionally biased region" description="Polar residues" evidence="1">
    <location>
        <begin position="35"/>
        <end position="51"/>
    </location>
</feature>
<feature type="region of interest" description="Disordered" evidence="1">
    <location>
        <begin position="1"/>
        <end position="67"/>
    </location>
</feature>
<accession>A0A8H8DH37</accession>
<reference evidence="2 3" key="1">
    <citation type="journal article" name="Sci. Rep.">
        <title>Genome-scale phylogenetic analyses confirm Olpidium as the closest living zoosporic fungus to the non-flagellated, terrestrial fungi.</title>
        <authorList>
            <person name="Chang Y."/>
            <person name="Rochon D."/>
            <person name="Sekimoto S."/>
            <person name="Wang Y."/>
            <person name="Chovatia M."/>
            <person name="Sandor L."/>
            <person name="Salamov A."/>
            <person name="Grigoriev I.V."/>
            <person name="Stajich J.E."/>
            <person name="Spatafora J.W."/>
        </authorList>
    </citation>
    <scope>NUCLEOTIDE SEQUENCE [LARGE SCALE GENOMIC DNA]</scope>
    <source>
        <strain evidence="2">S191</strain>
    </source>
</reference>
<evidence type="ECO:0000313" key="3">
    <source>
        <dbReference type="Proteomes" id="UP000673691"/>
    </source>
</evidence>
<dbReference type="EMBL" id="JAEFCI010009189">
    <property type="protein sequence ID" value="KAG5457971.1"/>
    <property type="molecule type" value="Genomic_DNA"/>
</dbReference>
<comment type="caution">
    <text evidence="2">The sequence shown here is derived from an EMBL/GenBank/DDBJ whole genome shotgun (WGS) entry which is preliminary data.</text>
</comment>
<keyword evidence="3" id="KW-1185">Reference proteome</keyword>
<gene>
    <name evidence="2" type="ORF">BJ554DRAFT_1902</name>
</gene>
<proteinExistence type="predicted"/>
<organism evidence="2 3">
    <name type="scientific">Olpidium bornovanus</name>
    <dbReference type="NCBI Taxonomy" id="278681"/>
    <lineage>
        <taxon>Eukaryota</taxon>
        <taxon>Fungi</taxon>
        <taxon>Fungi incertae sedis</taxon>
        <taxon>Olpidiomycota</taxon>
        <taxon>Olpidiomycotina</taxon>
        <taxon>Olpidiomycetes</taxon>
        <taxon>Olpidiales</taxon>
        <taxon>Olpidiaceae</taxon>
        <taxon>Olpidium</taxon>
    </lineage>
</organism>
<evidence type="ECO:0000313" key="2">
    <source>
        <dbReference type="EMBL" id="KAG5457971.1"/>
    </source>
</evidence>
<dbReference type="AlphaFoldDB" id="A0A8H8DH37"/>